<evidence type="ECO:0000313" key="1">
    <source>
        <dbReference type="EMBL" id="GAK76921.1"/>
    </source>
</evidence>
<gene>
    <name evidence="1" type="ORF">JCM19296_2525</name>
    <name evidence="2" type="ORF">JCM19296_3695</name>
</gene>
<proteinExistence type="predicted"/>
<dbReference type="EMBL" id="BBLG01000006">
    <property type="protein sequence ID" value="GAK76921.1"/>
    <property type="molecule type" value="Genomic_DNA"/>
</dbReference>
<comment type="caution">
    <text evidence="2">The sequence shown here is derived from an EMBL/GenBank/DDBJ whole genome shotgun (WGS) entry which is preliminary data.</text>
</comment>
<evidence type="ECO:0000313" key="2">
    <source>
        <dbReference type="EMBL" id="GAK78081.1"/>
    </source>
</evidence>
<evidence type="ECO:0000313" key="3">
    <source>
        <dbReference type="Proteomes" id="UP000028980"/>
    </source>
</evidence>
<dbReference type="Proteomes" id="UP000028980">
    <property type="component" value="Unassembled WGS sequence"/>
</dbReference>
<accession>A0A081DGN5</accession>
<dbReference type="EMBL" id="BBLG01000026">
    <property type="protein sequence ID" value="GAK78081.1"/>
    <property type="molecule type" value="Genomic_DNA"/>
</dbReference>
<reference evidence="2 3" key="1">
    <citation type="journal article" date="2014" name="Genome Announc.">
        <title>Draft Genome Sequences of Marine Flavobacterium Nonlabens Strains NR17, NR24, NR27, NR32, NR33, and Ara13.</title>
        <authorList>
            <person name="Nakanishi M."/>
            <person name="Meirelles P."/>
            <person name="Suzuki R."/>
            <person name="Takatani N."/>
            <person name="Mino S."/>
            <person name="Suda W."/>
            <person name="Oshima K."/>
            <person name="Hattori M."/>
            <person name="Ohkuma M."/>
            <person name="Hosokawa M."/>
            <person name="Miyashita K."/>
            <person name="Thompson F.L."/>
            <person name="Niwa A."/>
            <person name="Sawabe T."/>
            <person name="Sawabe T."/>
        </authorList>
    </citation>
    <scope>NUCLEOTIDE SEQUENCE [LARGE SCALE GENOMIC DNA]</scope>
    <source>
        <strain evidence="2">JCM 19296</strain>
        <strain evidence="3">JCM19296</strain>
    </source>
</reference>
<name>A0A081DGN5_NONUL</name>
<organism evidence="2 3">
    <name type="scientific">Nonlabens ulvanivorans</name>
    <name type="common">Persicivirga ulvanivorans</name>
    <dbReference type="NCBI Taxonomy" id="906888"/>
    <lineage>
        <taxon>Bacteria</taxon>
        <taxon>Pseudomonadati</taxon>
        <taxon>Bacteroidota</taxon>
        <taxon>Flavobacteriia</taxon>
        <taxon>Flavobacteriales</taxon>
        <taxon>Flavobacteriaceae</taxon>
        <taxon>Nonlabens</taxon>
    </lineage>
</organism>
<sequence>MMIGFAYDRETTELGNALYNDGSYELFVRFELFNSYDRIITPRFF</sequence>
<dbReference type="AlphaFoldDB" id="A0A081DGN5"/>
<protein>
    <submittedName>
        <fullName evidence="2">Uncharacterized protein</fullName>
    </submittedName>
</protein>